<evidence type="ECO:0000256" key="2">
    <source>
        <dbReference type="SAM" id="SignalP"/>
    </source>
</evidence>
<gene>
    <name evidence="3" type="ORF">I2501_01150</name>
</gene>
<name>A0A931B0W4_9ACTN</name>
<dbReference type="Gene3D" id="3.40.190.10">
    <property type="entry name" value="Periplasmic binding protein-like II"/>
    <property type="match status" value="2"/>
</dbReference>
<evidence type="ECO:0000313" key="4">
    <source>
        <dbReference type="Proteomes" id="UP000657385"/>
    </source>
</evidence>
<dbReference type="EMBL" id="JADPRT010000001">
    <property type="protein sequence ID" value="MBF9066642.1"/>
    <property type="molecule type" value="Genomic_DNA"/>
</dbReference>
<dbReference type="PANTHER" id="PTHR30006">
    <property type="entry name" value="THIAMINE-BINDING PERIPLASMIC PROTEIN-RELATED"/>
    <property type="match status" value="1"/>
</dbReference>
<reference evidence="3" key="1">
    <citation type="submission" date="2020-11" db="EMBL/GenBank/DDBJ databases">
        <title>Isolation and identification of active actinomycetes.</title>
        <authorList>
            <person name="Yu B."/>
        </authorList>
    </citation>
    <scope>NUCLEOTIDE SEQUENCE</scope>
    <source>
        <strain evidence="3">NEAU-YB345</strain>
    </source>
</reference>
<dbReference type="PROSITE" id="PS51257">
    <property type="entry name" value="PROKAR_LIPOPROTEIN"/>
    <property type="match status" value="1"/>
</dbReference>
<comment type="caution">
    <text evidence="3">The sequence shown here is derived from an EMBL/GenBank/DDBJ whole genome shotgun (WGS) entry which is preliminary data.</text>
</comment>
<protein>
    <submittedName>
        <fullName evidence="3">Extracellular solute-binding protein</fullName>
    </submittedName>
</protein>
<feature type="signal peptide" evidence="2">
    <location>
        <begin position="1"/>
        <end position="24"/>
    </location>
</feature>
<dbReference type="GO" id="GO:0030288">
    <property type="term" value="C:outer membrane-bounded periplasmic space"/>
    <property type="evidence" value="ECO:0007669"/>
    <property type="project" value="TreeGrafter"/>
</dbReference>
<feature type="chain" id="PRO_5036783564" evidence="2">
    <location>
        <begin position="25"/>
        <end position="382"/>
    </location>
</feature>
<dbReference type="PANTHER" id="PTHR30006:SF25">
    <property type="entry name" value="PHOSPHOGLYCERATE TRANSPORT REGULATORY PROTEIN PGTC"/>
    <property type="match status" value="1"/>
</dbReference>
<evidence type="ECO:0000313" key="3">
    <source>
        <dbReference type="EMBL" id="MBF9066642.1"/>
    </source>
</evidence>
<evidence type="ECO:0000256" key="1">
    <source>
        <dbReference type="ARBA" id="ARBA00022729"/>
    </source>
</evidence>
<proteinExistence type="predicted"/>
<dbReference type="Pfam" id="PF01547">
    <property type="entry name" value="SBP_bac_1"/>
    <property type="match status" value="1"/>
</dbReference>
<dbReference type="AlphaFoldDB" id="A0A931B0W4"/>
<sequence length="382" mass="39691">MRTNPTRSAAVLALTVLAAGTALAGCSSSGSATTAGTGGTAAPASSAPSAPAAVADLVSKSHSEQGLMIYGNSPTAVIQPLLDAFTKAYPWIKPAYSQLSDNQVYSKYTSEHAQGARSADLLISDSIPQVLQGEQNGLFANVTPQGLSQFPSYTSQGDGVYVMSPDPVLVAWNSKLIPDAKAPTSYAALDKAVKTDPSHYPLVSYSPNNPLGYEAVYGLNHILGANTTNGYLNTFGPHTKTLDEGLDGMNYLVQGGASVGWLSSGLVQGVAPQYKGLIKYGYMTDATPLTPRLITQTSGAASPASAQLFLDFVYSNPGQQVMCAAGMEASMNGFKPATGCTADLTDLAKHVPASATYLVPVSQDVVNQQTTITNNWNKALGH</sequence>
<keyword evidence="1 2" id="KW-0732">Signal</keyword>
<dbReference type="SUPFAM" id="SSF53850">
    <property type="entry name" value="Periplasmic binding protein-like II"/>
    <property type="match status" value="1"/>
</dbReference>
<keyword evidence="4" id="KW-1185">Reference proteome</keyword>
<dbReference type="Proteomes" id="UP000657385">
    <property type="component" value="Unassembled WGS sequence"/>
</dbReference>
<accession>A0A931B0W4</accession>
<organism evidence="3 4">
    <name type="scientific">Streptacidiphilus fuscans</name>
    <dbReference type="NCBI Taxonomy" id="2789292"/>
    <lineage>
        <taxon>Bacteria</taxon>
        <taxon>Bacillati</taxon>
        <taxon>Actinomycetota</taxon>
        <taxon>Actinomycetes</taxon>
        <taxon>Kitasatosporales</taxon>
        <taxon>Streptomycetaceae</taxon>
        <taxon>Streptacidiphilus</taxon>
    </lineage>
</organism>
<dbReference type="RefSeq" id="WP_196191837.1">
    <property type="nucleotide sequence ID" value="NZ_JADPRT010000001.1"/>
</dbReference>
<dbReference type="InterPro" id="IPR006059">
    <property type="entry name" value="SBP"/>
</dbReference>